<feature type="chain" id="PRO_5003540772" description="Ankyrin repeat-containing protein" evidence="1">
    <location>
        <begin position="22"/>
        <end position="259"/>
    </location>
</feature>
<feature type="signal peptide" evidence="1">
    <location>
        <begin position="1"/>
        <end position="21"/>
    </location>
</feature>
<keyword evidence="1" id="KW-0732">Signal</keyword>
<dbReference type="Gene3D" id="1.25.40.20">
    <property type="entry name" value="Ankyrin repeat-containing domain"/>
    <property type="match status" value="1"/>
</dbReference>
<dbReference type="SUPFAM" id="SSF48403">
    <property type="entry name" value="Ankyrin repeat"/>
    <property type="match status" value="1"/>
</dbReference>
<sequence>MKKILFAVFLCGLLMTGSAWAKTGSPAGKSLSFPELCEKGSIEQVEAALKEKKPTPEELIEGLYNAIEEEQNSRIVELILDSGVDPNGYCEVERQRTDVVTGEKVSSKVKHCPFFSACTKRDWSYVDTFLKHGADPNLELSQVYAGSYFFNCESTPFLVIAWTEATQHDDAIVARLIDAGANINKVVGPYKMTAFATALQCCRTNVICTFLAAGADVAQVIDGTPVTLFLTTNRHVPDGEKIALLQQITLMQILAQLKK</sequence>
<evidence type="ECO:0000256" key="1">
    <source>
        <dbReference type="SAM" id="SignalP"/>
    </source>
</evidence>
<protein>
    <recommendedName>
        <fullName evidence="4">Ankyrin repeat-containing protein</fullName>
    </recommendedName>
</protein>
<evidence type="ECO:0000313" key="3">
    <source>
        <dbReference type="Proteomes" id="UP000003806"/>
    </source>
</evidence>
<evidence type="ECO:0000313" key="2">
    <source>
        <dbReference type="EMBL" id="EHM12671.1"/>
    </source>
</evidence>
<dbReference type="AlphaFoldDB" id="H0UIG3"/>
<dbReference type="InterPro" id="IPR036770">
    <property type="entry name" value="Ankyrin_rpt-contain_sf"/>
</dbReference>
<proteinExistence type="predicted"/>
<organism evidence="2 3">
    <name type="scientific">Jonquetella anthropi DSM 22815</name>
    <dbReference type="NCBI Taxonomy" id="885272"/>
    <lineage>
        <taxon>Bacteria</taxon>
        <taxon>Thermotogati</taxon>
        <taxon>Synergistota</taxon>
        <taxon>Synergistia</taxon>
        <taxon>Synergistales</taxon>
        <taxon>Dethiosulfovibrionaceae</taxon>
        <taxon>Jonquetella</taxon>
    </lineage>
</organism>
<accession>H0UIG3</accession>
<reference evidence="2 3" key="1">
    <citation type="submission" date="2011-11" db="EMBL/GenBank/DDBJ databases">
        <title>The Noncontiguous Finished genome of Jonquetella anthropi DSM 22815.</title>
        <authorList>
            <consortium name="US DOE Joint Genome Institute (JGI-PGF)"/>
            <person name="Lucas S."/>
            <person name="Copeland A."/>
            <person name="Lapidus A."/>
            <person name="Glavina del Rio T."/>
            <person name="Dalin E."/>
            <person name="Tice H."/>
            <person name="Bruce D."/>
            <person name="Goodwin L."/>
            <person name="Pitluck S."/>
            <person name="Peters L."/>
            <person name="Mikhailova N."/>
            <person name="Held B."/>
            <person name="Kyrpides N."/>
            <person name="Mavromatis K."/>
            <person name="Ivanova N."/>
            <person name="Markowitz V."/>
            <person name="Cheng J.-F."/>
            <person name="Hugenholtz P."/>
            <person name="Woyke T."/>
            <person name="Wu D."/>
            <person name="Gronow S."/>
            <person name="Wellnitz S."/>
            <person name="Brambilla E."/>
            <person name="Klenk H.-P."/>
            <person name="Eisen J.A."/>
        </authorList>
    </citation>
    <scope>NUCLEOTIDE SEQUENCE [LARGE SCALE GENOMIC DNA]</scope>
    <source>
        <strain evidence="2 3">DSM 22815</strain>
    </source>
</reference>
<dbReference type="InterPro" id="IPR002110">
    <property type="entry name" value="Ankyrin_rpt"/>
</dbReference>
<dbReference type="SMART" id="SM00248">
    <property type="entry name" value="ANK"/>
    <property type="match status" value="4"/>
</dbReference>
<evidence type="ECO:0008006" key="4">
    <source>
        <dbReference type="Google" id="ProtNLM"/>
    </source>
</evidence>
<gene>
    <name evidence="2" type="ORF">JonanDRAFT_0246</name>
</gene>
<dbReference type="RefSeq" id="WP_008522464.1">
    <property type="nucleotide sequence ID" value="NZ_CM001376.1"/>
</dbReference>
<dbReference type="Proteomes" id="UP000003806">
    <property type="component" value="Chromosome"/>
</dbReference>
<dbReference type="EMBL" id="CM001376">
    <property type="protein sequence ID" value="EHM12671.1"/>
    <property type="molecule type" value="Genomic_DNA"/>
</dbReference>
<dbReference type="HOGENOM" id="CLU_1072734_0_0_0"/>
<name>H0UIG3_9BACT</name>
<keyword evidence="3" id="KW-1185">Reference proteome</keyword>